<dbReference type="Pfam" id="PF01546">
    <property type="entry name" value="Peptidase_M20"/>
    <property type="match status" value="1"/>
</dbReference>
<dbReference type="AlphaFoldDB" id="A0A5B8KZH8"/>
<dbReference type="KEGG" id="niy:FQ775_11845"/>
<dbReference type="CDD" id="cd05666">
    <property type="entry name" value="M20_Acy1-like"/>
    <property type="match status" value="1"/>
</dbReference>
<dbReference type="SUPFAM" id="SSF55031">
    <property type="entry name" value="Bacterial exopeptidase dimerisation domain"/>
    <property type="match status" value="1"/>
</dbReference>
<dbReference type="InterPro" id="IPR036264">
    <property type="entry name" value="Bact_exopeptidase_dim_dom"/>
</dbReference>
<dbReference type="InterPro" id="IPR017439">
    <property type="entry name" value="Amidohydrolase"/>
</dbReference>
<accession>A0A5B8KZH8</accession>
<evidence type="ECO:0000256" key="1">
    <source>
        <dbReference type="ARBA" id="ARBA00022801"/>
    </source>
</evidence>
<dbReference type="GO" id="GO:0019877">
    <property type="term" value="P:diaminopimelate biosynthetic process"/>
    <property type="evidence" value="ECO:0007669"/>
    <property type="project" value="UniProtKB-ARBA"/>
</dbReference>
<sequence>MPIINRIAEFHDDVTAWRRDIHAHPELQFDVHRTAAMVAEKLKEFGVDEVVTGIGRTGVVGVIKGRKNGSGKTIGLRADMDALPIHEAVDRPHKSKTDGVMHACGHDGHTAMLLGAARYLAETRNFDGTAVVIFQPAEEGGGGGREMVDEGMMDRFSIDEVYGMHNAPGIPLGHFALRTGSMMAAADMFIIDIEGMGGHAARPQRCIDTTLVGAHIMTALQSVVARNVDPVEAAVISVTTFKAGDAFNVIPQTARLTGTARTLSPEIRDLLEERMKEVVEHTAAAFGAKATLDYQRHYPVLSNHVREAGFAGEVARQVVGDRVDMETPQVMGGEDFAFMLEARPGAFIYLGQGDTQYLHHPEYDFNDEIIPIGCSYWARLVETALPAG</sequence>
<feature type="binding site" evidence="2">
    <location>
        <position position="139"/>
    </location>
    <ligand>
        <name>Mn(2+)</name>
        <dbReference type="ChEBI" id="CHEBI:29035"/>
        <label>2</label>
    </ligand>
</feature>
<organism evidence="4 5">
    <name type="scientific">Nitratireductor mangrovi</name>
    <dbReference type="NCBI Taxonomy" id="2599600"/>
    <lineage>
        <taxon>Bacteria</taxon>
        <taxon>Pseudomonadati</taxon>
        <taxon>Pseudomonadota</taxon>
        <taxon>Alphaproteobacteria</taxon>
        <taxon>Hyphomicrobiales</taxon>
        <taxon>Phyllobacteriaceae</taxon>
        <taxon>Nitratireductor</taxon>
    </lineage>
</organism>
<evidence type="ECO:0000259" key="3">
    <source>
        <dbReference type="Pfam" id="PF07687"/>
    </source>
</evidence>
<dbReference type="Gene3D" id="3.40.630.10">
    <property type="entry name" value="Zn peptidases"/>
    <property type="match status" value="1"/>
</dbReference>
<dbReference type="PANTHER" id="PTHR11014">
    <property type="entry name" value="PEPTIDASE M20 FAMILY MEMBER"/>
    <property type="match status" value="1"/>
</dbReference>
<dbReference type="FunFam" id="3.30.70.360:FF:000001">
    <property type="entry name" value="N-acetyldiaminopimelate deacetylase"/>
    <property type="match status" value="1"/>
</dbReference>
<evidence type="ECO:0000313" key="5">
    <source>
        <dbReference type="Proteomes" id="UP000321389"/>
    </source>
</evidence>
<keyword evidence="2" id="KW-0479">Metal-binding</keyword>
<name>A0A5B8KZH8_9HYPH</name>
<keyword evidence="5" id="KW-1185">Reference proteome</keyword>
<feature type="binding site" evidence="2">
    <location>
        <position position="106"/>
    </location>
    <ligand>
        <name>Mn(2+)</name>
        <dbReference type="ChEBI" id="CHEBI:29035"/>
        <label>2</label>
    </ligand>
</feature>
<feature type="binding site" evidence="2">
    <location>
        <position position="104"/>
    </location>
    <ligand>
        <name>Mn(2+)</name>
        <dbReference type="ChEBI" id="CHEBI:29035"/>
        <label>2</label>
    </ligand>
</feature>
<dbReference type="PIRSF" id="PIRSF005962">
    <property type="entry name" value="Pept_M20D_amidohydro"/>
    <property type="match status" value="1"/>
</dbReference>
<reference evidence="4" key="1">
    <citation type="submission" date="2020-04" db="EMBL/GenBank/DDBJ databases">
        <title>Nitratireductor sp. nov. isolated from mangrove soil.</title>
        <authorList>
            <person name="Ye Y."/>
        </authorList>
    </citation>
    <scope>NUCLEOTIDE SEQUENCE</scope>
    <source>
        <strain evidence="4">SY7</strain>
    </source>
</reference>
<keyword evidence="2" id="KW-0464">Manganese</keyword>
<comment type="cofactor">
    <cofactor evidence="2">
        <name>Mn(2+)</name>
        <dbReference type="ChEBI" id="CHEBI:29035"/>
    </cofactor>
    <text evidence="2">The Mn(2+) ion enhances activity.</text>
</comment>
<dbReference type="Pfam" id="PF07687">
    <property type="entry name" value="M20_dimer"/>
    <property type="match status" value="1"/>
</dbReference>
<dbReference type="GO" id="GO:0050118">
    <property type="term" value="F:N-acetyldiaminopimelate deacetylase activity"/>
    <property type="evidence" value="ECO:0007669"/>
    <property type="project" value="UniProtKB-ARBA"/>
</dbReference>
<keyword evidence="1" id="KW-0378">Hydrolase</keyword>
<dbReference type="Proteomes" id="UP000321389">
    <property type="component" value="Chromosome"/>
</dbReference>
<protein>
    <submittedName>
        <fullName evidence="4">Amidohydrolase</fullName>
    </submittedName>
</protein>
<evidence type="ECO:0000313" key="4">
    <source>
        <dbReference type="EMBL" id="QDZ01019.1"/>
    </source>
</evidence>
<dbReference type="GO" id="GO:0046872">
    <property type="term" value="F:metal ion binding"/>
    <property type="evidence" value="ECO:0007669"/>
    <property type="project" value="UniProtKB-KW"/>
</dbReference>
<dbReference type="PANTHER" id="PTHR11014:SF63">
    <property type="entry name" value="METALLOPEPTIDASE, PUTATIVE (AFU_ORTHOLOGUE AFUA_6G09600)-RELATED"/>
    <property type="match status" value="1"/>
</dbReference>
<feature type="binding site" evidence="2">
    <location>
        <position position="359"/>
    </location>
    <ligand>
        <name>Mn(2+)</name>
        <dbReference type="ChEBI" id="CHEBI:29035"/>
        <label>2</label>
    </ligand>
</feature>
<feature type="domain" description="Peptidase M20 dimerisation" evidence="3">
    <location>
        <begin position="189"/>
        <end position="283"/>
    </location>
</feature>
<dbReference type="InterPro" id="IPR002933">
    <property type="entry name" value="Peptidase_M20"/>
</dbReference>
<dbReference type="Gene3D" id="3.30.70.360">
    <property type="match status" value="1"/>
</dbReference>
<dbReference type="NCBIfam" id="TIGR01891">
    <property type="entry name" value="amidohydrolases"/>
    <property type="match status" value="1"/>
</dbReference>
<proteinExistence type="predicted"/>
<evidence type="ECO:0000256" key="2">
    <source>
        <dbReference type="PIRSR" id="PIRSR005962-1"/>
    </source>
</evidence>
<feature type="binding site" evidence="2">
    <location>
        <position position="165"/>
    </location>
    <ligand>
        <name>Mn(2+)</name>
        <dbReference type="ChEBI" id="CHEBI:29035"/>
        <label>2</label>
    </ligand>
</feature>
<dbReference type="OrthoDB" id="9777385at2"/>
<dbReference type="InterPro" id="IPR011650">
    <property type="entry name" value="Peptidase_M20_dimer"/>
</dbReference>
<dbReference type="EMBL" id="CP042301">
    <property type="protein sequence ID" value="QDZ01019.1"/>
    <property type="molecule type" value="Genomic_DNA"/>
</dbReference>
<dbReference type="RefSeq" id="WP_146299664.1">
    <property type="nucleotide sequence ID" value="NZ_CP042301.2"/>
</dbReference>
<gene>
    <name evidence="4" type="ORF">FQ775_11845</name>
</gene>
<dbReference type="SUPFAM" id="SSF53187">
    <property type="entry name" value="Zn-dependent exopeptidases"/>
    <property type="match status" value="1"/>
</dbReference>